<reference evidence="1 2" key="1">
    <citation type="submission" date="2016-03" db="EMBL/GenBank/DDBJ databases">
        <authorList>
            <person name="Ploux O."/>
        </authorList>
    </citation>
    <scope>NUCLEOTIDE SEQUENCE [LARGE SCALE GENOMIC DNA]</scope>
    <source>
        <strain evidence="1 2">UAMH 11012</strain>
    </source>
</reference>
<protein>
    <submittedName>
        <fullName evidence="1">Uncharacterized protein</fullName>
    </submittedName>
</protein>
<dbReference type="AlphaFoldDB" id="A0A1L7XND9"/>
<name>A0A1L7XND9_9HELO</name>
<sequence>MDFLDEIYVTSRSRTPSIIDVKSQTERVFANLPDLIQEAVVSTEFSSPRLNIRRVQNDVIETEFCTQPMFYITSRTDSGIDLPDLDVTDEKILSKYGSDLTANFADIRAYGAKAFFEKENLSDGSKYSLCACATGYIWVSTTLKYRTTDGWDFDNAEIQIGTYALKAKTITTIEIPCRYRPVNVADPSDGRLALLCSTVLGKYLRNRMIGQQYEEAIDNAIKQTRKELSPLAIVDPARFENFGSLLRQVCTSAPLPPTSDVSLISRSMITRRWQCWKESSVLRRRYMFPKRVIRCFKQSRQDPIDLLSGCYMALAPKKSRGPIRILHPESR</sequence>
<dbReference type="EMBL" id="FJOG01000038">
    <property type="protein sequence ID" value="CZR66581.1"/>
    <property type="molecule type" value="Genomic_DNA"/>
</dbReference>
<dbReference type="OrthoDB" id="3477009at2759"/>
<dbReference type="Proteomes" id="UP000184330">
    <property type="component" value="Unassembled WGS sequence"/>
</dbReference>
<accession>A0A1L7XND9</accession>
<proteinExistence type="predicted"/>
<organism evidence="1 2">
    <name type="scientific">Phialocephala subalpina</name>
    <dbReference type="NCBI Taxonomy" id="576137"/>
    <lineage>
        <taxon>Eukaryota</taxon>
        <taxon>Fungi</taxon>
        <taxon>Dikarya</taxon>
        <taxon>Ascomycota</taxon>
        <taxon>Pezizomycotina</taxon>
        <taxon>Leotiomycetes</taxon>
        <taxon>Helotiales</taxon>
        <taxon>Mollisiaceae</taxon>
        <taxon>Phialocephala</taxon>
        <taxon>Phialocephala fortinii species complex</taxon>
    </lineage>
</organism>
<gene>
    <name evidence="1" type="ORF">PAC_16482</name>
</gene>
<evidence type="ECO:0000313" key="2">
    <source>
        <dbReference type="Proteomes" id="UP000184330"/>
    </source>
</evidence>
<evidence type="ECO:0000313" key="1">
    <source>
        <dbReference type="EMBL" id="CZR66581.1"/>
    </source>
</evidence>
<keyword evidence="2" id="KW-1185">Reference proteome</keyword>